<dbReference type="SUPFAM" id="SSF53756">
    <property type="entry name" value="UDP-Glycosyltransferase/glycogen phosphorylase"/>
    <property type="match status" value="2"/>
</dbReference>
<proteinExistence type="inferred from homology"/>
<evidence type="ECO:0000313" key="2">
    <source>
        <dbReference type="EMBL" id="OMO94668.1"/>
    </source>
</evidence>
<dbReference type="PANTHER" id="PTHR48048">
    <property type="entry name" value="GLYCOSYLTRANSFERASE"/>
    <property type="match status" value="1"/>
</dbReference>
<evidence type="ECO:0000313" key="3">
    <source>
        <dbReference type="Proteomes" id="UP000187203"/>
    </source>
</evidence>
<dbReference type="OrthoDB" id="5835829at2759"/>
<accession>A0A1R3JII0</accession>
<name>A0A1R3JII0_9ROSI</name>
<dbReference type="GO" id="GO:0035251">
    <property type="term" value="F:UDP-glucosyltransferase activity"/>
    <property type="evidence" value="ECO:0007669"/>
    <property type="project" value="InterPro"/>
</dbReference>
<dbReference type="PANTHER" id="PTHR48048:SF81">
    <property type="entry name" value="GLYCOSYLTRANSFERASE"/>
    <property type="match status" value="1"/>
</dbReference>
<dbReference type="Proteomes" id="UP000187203">
    <property type="component" value="Unassembled WGS sequence"/>
</dbReference>
<dbReference type="AlphaFoldDB" id="A0A1R3JII0"/>
<sequence>MNKFHVVFISTPGSIGNLVPTVEFARHLTNHDPRFLATILMIDMSERPLVTSYIQSCESTATNINFINLPPVDPPSTHDYQTSLGYMCLLVTKHELHVKNAIANLITSCAETESRVVGFFVDMFCTSMIDVANELNIPCYLYFASPELGLGVEIRLDYREGGDLVSPAELERALRRLMEGDVEVRRKFLEMKEKSRMALMPNGSSYKALASLIEELTA</sequence>
<reference evidence="3" key="1">
    <citation type="submission" date="2013-09" db="EMBL/GenBank/DDBJ databases">
        <title>Corchorus olitorius genome sequencing.</title>
        <authorList>
            <person name="Alam M."/>
            <person name="Haque M.S."/>
            <person name="Islam M.S."/>
            <person name="Emdad E.M."/>
            <person name="Islam M.M."/>
            <person name="Ahmed B."/>
            <person name="Halim A."/>
            <person name="Hossen Q.M.M."/>
            <person name="Hossain M.Z."/>
            <person name="Ahmed R."/>
            <person name="Khan M.M."/>
            <person name="Islam R."/>
            <person name="Rashid M.M."/>
            <person name="Khan S.A."/>
            <person name="Rahman M.S."/>
            <person name="Alam M."/>
            <person name="Yahiya A.S."/>
            <person name="Khan M.S."/>
            <person name="Azam M.S."/>
            <person name="Haque T."/>
            <person name="Lashkar M.Z.H."/>
            <person name="Akhand A.I."/>
            <person name="Morshed G."/>
            <person name="Roy S."/>
            <person name="Uddin K.S."/>
            <person name="Rabeya T."/>
            <person name="Hossain A.S."/>
            <person name="Chowdhury A."/>
            <person name="Snigdha A.R."/>
            <person name="Mortoza M.S."/>
            <person name="Matin S.A."/>
            <person name="Hoque S.M.E."/>
            <person name="Islam M.K."/>
            <person name="Roy D.K."/>
            <person name="Haider R."/>
            <person name="Moosa M.M."/>
            <person name="Elias S.M."/>
            <person name="Hasan A.M."/>
            <person name="Jahan S."/>
            <person name="Shafiuddin M."/>
            <person name="Mahmood N."/>
            <person name="Shommy N.S."/>
        </authorList>
    </citation>
    <scope>NUCLEOTIDE SEQUENCE [LARGE SCALE GENOMIC DNA]</scope>
    <source>
        <strain evidence="3">cv. O-4</strain>
    </source>
</reference>
<organism evidence="2 3">
    <name type="scientific">Corchorus olitorius</name>
    <dbReference type="NCBI Taxonomy" id="93759"/>
    <lineage>
        <taxon>Eukaryota</taxon>
        <taxon>Viridiplantae</taxon>
        <taxon>Streptophyta</taxon>
        <taxon>Embryophyta</taxon>
        <taxon>Tracheophyta</taxon>
        <taxon>Spermatophyta</taxon>
        <taxon>Magnoliopsida</taxon>
        <taxon>eudicotyledons</taxon>
        <taxon>Gunneridae</taxon>
        <taxon>Pentapetalae</taxon>
        <taxon>rosids</taxon>
        <taxon>malvids</taxon>
        <taxon>Malvales</taxon>
        <taxon>Malvaceae</taxon>
        <taxon>Grewioideae</taxon>
        <taxon>Apeibeae</taxon>
        <taxon>Corchorus</taxon>
    </lineage>
</organism>
<protein>
    <submittedName>
        <fullName evidence="2">UDP-glucuronosyl/UDP-glucosyltransferase</fullName>
    </submittedName>
</protein>
<dbReference type="Gene3D" id="3.40.50.2000">
    <property type="entry name" value="Glycogen Phosphorylase B"/>
    <property type="match status" value="1"/>
</dbReference>
<dbReference type="EMBL" id="AWUE01015987">
    <property type="protein sequence ID" value="OMO94668.1"/>
    <property type="molecule type" value="Genomic_DNA"/>
</dbReference>
<dbReference type="InterPro" id="IPR050481">
    <property type="entry name" value="UDP-glycosyltransf_plant"/>
</dbReference>
<keyword evidence="3" id="KW-1185">Reference proteome</keyword>
<evidence type="ECO:0000256" key="1">
    <source>
        <dbReference type="ARBA" id="ARBA00009995"/>
    </source>
</evidence>
<comment type="similarity">
    <text evidence="1">Belongs to the UDP-glycosyltransferase family.</text>
</comment>
<comment type="caution">
    <text evidence="2">The sequence shown here is derived from an EMBL/GenBank/DDBJ whole genome shotgun (WGS) entry which is preliminary data.</text>
</comment>
<gene>
    <name evidence="2" type="ORF">COLO4_16233</name>
</gene>
<dbReference type="STRING" id="93759.A0A1R3JII0"/>